<protein>
    <submittedName>
        <fullName evidence="1">Uncharacterized protein</fullName>
    </submittedName>
</protein>
<proteinExistence type="predicted"/>
<comment type="caution">
    <text evidence="1">The sequence shown here is derived from an EMBL/GenBank/DDBJ whole genome shotgun (WGS) entry which is preliminary data.</text>
</comment>
<dbReference type="AlphaFoldDB" id="A0AAV5IPY2"/>
<keyword evidence="2" id="KW-1185">Reference proteome</keyword>
<dbReference type="EMBL" id="BPVZ01000015">
    <property type="protein sequence ID" value="GKV00605.1"/>
    <property type="molecule type" value="Genomic_DNA"/>
</dbReference>
<dbReference type="Proteomes" id="UP001054252">
    <property type="component" value="Unassembled WGS sequence"/>
</dbReference>
<reference evidence="1 2" key="1">
    <citation type="journal article" date="2021" name="Commun. Biol.">
        <title>The genome of Shorea leprosula (Dipterocarpaceae) highlights the ecological relevance of drought in aseasonal tropical rainforests.</title>
        <authorList>
            <person name="Ng K.K.S."/>
            <person name="Kobayashi M.J."/>
            <person name="Fawcett J.A."/>
            <person name="Hatakeyama M."/>
            <person name="Paape T."/>
            <person name="Ng C.H."/>
            <person name="Ang C.C."/>
            <person name="Tnah L.H."/>
            <person name="Lee C.T."/>
            <person name="Nishiyama T."/>
            <person name="Sese J."/>
            <person name="O'Brien M.J."/>
            <person name="Copetti D."/>
            <person name="Mohd Noor M.I."/>
            <person name="Ong R.C."/>
            <person name="Putra M."/>
            <person name="Sireger I.Z."/>
            <person name="Indrioko S."/>
            <person name="Kosugi Y."/>
            <person name="Izuno A."/>
            <person name="Isagi Y."/>
            <person name="Lee S.L."/>
            <person name="Shimizu K.K."/>
        </authorList>
    </citation>
    <scope>NUCLEOTIDE SEQUENCE [LARGE SCALE GENOMIC DNA]</scope>
    <source>
        <strain evidence="1">214</strain>
    </source>
</reference>
<sequence>MWVRRFGVELVIGVGEGWRMVGDELRFPNKKKNGGIGELILLKPAPPFF</sequence>
<organism evidence="1 2">
    <name type="scientific">Rubroshorea leprosula</name>
    <dbReference type="NCBI Taxonomy" id="152421"/>
    <lineage>
        <taxon>Eukaryota</taxon>
        <taxon>Viridiplantae</taxon>
        <taxon>Streptophyta</taxon>
        <taxon>Embryophyta</taxon>
        <taxon>Tracheophyta</taxon>
        <taxon>Spermatophyta</taxon>
        <taxon>Magnoliopsida</taxon>
        <taxon>eudicotyledons</taxon>
        <taxon>Gunneridae</taxon>
        <taxon>Pentapetalae</taxon>
        <taxon>rosids</taxon>
        <taxon>malvids</taxon>
        <taxon>Malvales</taxon>
        <taxon>Dipterocarpaceae</taxon>
        <taxon>Rubroshorea</taxon>
    </lineage>
</organism>
<name>A0AAV5IPY2_9ROSI</name>
<accession>A0AAV5IPY2</accession>
<evidence type="ECO:0000313" key="1">
    <source>
        <dbReference type="EMBL" id="GKV00605.1"/>
    </source>
</evidence>
<evidence type="ECO:0000313" key="2">
    <source>
        <dbReference type="Proteomes" id="UP001054252"/>
    </source>
</evidence>
<gene>
    <name evidence="1" type="ORF">SLEP1_g13272</name>
</gene>